<comment type="caution">
    <text evidence="2">The sequence shown here is derived from an EMBL/GenBank/DDBJ whole genome shotgun (WGS) entry which is preliminary data.</text>
</comment>
<dbReference type="Proteomes" id="UP000297855">
    <property type="component" value="Unassembled WGS sequence"/>
</dbReference>
<dbReference type="OrthoDB" id="9793534at2"/>
<dbReference type="Pfam" id="PF07386">
    <property type="entry name" value="DUF1499"/>
    <property type="match status" value="1"/>
</dbReference>
<keyword evidence="3" id="KW-1185">Reference proteome</keyword>
<evidence type="ECO:0000313" key="2">
    <source>
        <dbReference type="EMBL" id="TGK15153.1"/>
    </source>
</evidence>
<name>A0A4R9GKS5_9LEPT</name>
<protein>
    <submittedName>
        <fullName evidence="2">DUF1499 domain-containing protein</fullName>
    </submittedName>
</protein>
<dbReference type="PIRSF" id="PIRSF026426">
    <property type="entry name" value="DUF1499"/>
    <property type="match status" value="1"/>
</dbReference>
<dbReference type="AlphaFoldDB" id="A0A4R9GKS5"/>
<keyword evidence="1" id="KW-0732">Signal</keyword>
<evidence type="ECO:0000313" key="3">
    <source>
        <dbReference type="Proteomes" id="UP000297855"/>
    </source>
</evidence>
<dbReference type="PANTHER" id="PTHR34801">
    <property type="entry name" value="EXPRESSED PROTEIN"/>
    <property type="match status" value="1"/>
</dbReference>
<evidence type="ECO:0000256" key="1">
    <source>
        <dbReference type="SAM" id="SignalP"/>
    </source>
</evidence>
<dbReference type="PANTHER" id="PTHR34801:SF6">
    <property type="entry name" value="SLL1620 PROTEIN"/>
    <property type="match status" value="1"/>
</dbReference>
<sequence>MKAMSRIVLGFFPLAFLMLVVASCTGTRPTNLGVRDGKLAPCPSSPNCVSSQVANSDETHFISSYEYKNKPEDAKKKLVAAIQSLPRTLIITEKPDYVYAEFTSFTMRFVDDVEFYFAPDQKTIHIRSASRLGHSDLGVNRKRMEKIRELFSAP</sequence>
<organism evidence="2 3">
    <name type="scientific">Leptospira fluminis</name>
    <dbReference type="NCBI Taxonomy" id="2484979"/>
    <lineage>
        <taxon>Bacteria</taxon>
        <taxon>Pseudomonadati</taxon>
        <taxon>Spirochaetota</taxon>
        <taxon>Spirochaetia</taxon>
        <taxon>Leptospirales</taxon>
        <taxon>Leptospiraceae</taxon>
        <taxon>Leptospira</taxon>
    </lineage>
</organism>
<dbReference type="EMBL" id="RQEV01000017">
    <property type="protein sequence ID" value="TGK15153.1"/>
    <property type="molecule type" value="Genomic_DNA"/>
</dbReference>
<dbReference type="InterPro" id="IPR010865">
    <property type="entry name" value="DUF1499"/>
</dbReference>
<reference evidence="2" key="1">
    <citation type="journal article" date="2019" name="PLoS Negl. Trop. Dis.">
        <title>Revisiting the worldwide diversity of Leptospira species in the environment.</title>
        <authorList>
            <person name="Vincent A.T."/>
            <person name="Schiettekatte O."/>
            <person name="Bourhy P."/>
            <person name="Veyrier F.J."/>
            <person name="Picardeau M."/>
        </authorList>
    </citation>
    <scope>NUCLEOTIDE SEQUENCE [LARGE SCALE GENOMIC DNA]</scope>
    <source>
        <strain evidence="2">SCS5</strain>
    </source>
</reference>
<accession>A0A4R9GKS5</accession>
<proteinExistence type="predicted"/>
<feature type="signal peptide" evidence="1">
    <location>
        <begin position="1"/>
        <end position="22"/>
    </location>
</feature>
<gene>
    <name evidence="2" type="ORF">EHO61_15795</name>
</gene>
<feature type="chain" id="PRO_5020724846" evidence="1">
    <location>
        <begin position="23"/>
        <end position="154"/>
    </location>
</feature>
<dbReference type="PROSITE" id="PS51257">
    <property type="entry name" value="PROKAR_LIPOPROTEIN"/>
    <property type="match status" value="1"/>
</dbReference>